<dbReference type="PANTHER" id="PTHR43198">
    <property type="entry name" value="BIFUNCTIONAL TH2 PROTEIN"/>
    <property type="match status" value="1"/>
</dbReference>
<accession>A0A5M4B5P4</accession>
<evidence type="ECO:0000259" key="1">
    <source>
        <dbReference type="Pfam" id="PF03070"/>
    </source>
</evidence>
<dbReference type="OrthoDB" id="34166at2"/>
<dbReference type="AlphaFoldDB" id="A0A5M4B5P4"/>
<dbReference type="InterPro" id="IPR050967">
    <property type="entry name" value="Thiamine_Salvage_TenA"/>
</dbReference>
<comment type="caution">
    <text evidence="2">The sequence shown here is derived from an EMBL/GenBank/DDBJ whole genome shotgun (WGS) entry which is preliminary data.</text>
</comment>
<name>A0A5M4B5P4_9BACT</name>
<dbReference type="Gene3D" id="1.20.910.10">
    <property type="entry name" value="Heme oxygenase-like"/>
    <property type="match status" value="1"/>
</dbReference>
<protein>
    <submittedName>
        <fullName evidence="2">Aminopyrimidine aminohydrolase</fullName>
    </submittedName>
</protein>
<reference evidence="2 3" key="1">
    <citation type="submission" date="2019-10" db="EMBL/GenBank/DDBJ databases">
        <title>Prolixibacter strains distinguished by the presence of nitrate reductase genes were adept at nitrate-dependent anaerobic corrosion of metallic iron and carbon steel.</title>
        <authorList>
            <person name="Iino T."/>
            <person name="Shono N."/>
            <person name="Ito K."/>
            <person name="Nakamura R."/>
            <person name="Sueoka K."/>
            <person name="Harayama S."/>
            <person name="Ohkuma M."/>
        </authorList>
    </citation>
    <scope>NUCLEOTIDE SEQUENCE [LARGE SCALE GENOMIC DNA]</scope>
    <source>
        <strain evidence="2 3">JCM 13498</strain>
    </source>
</reference>
<dbReference type="Pfam" id="PF03070">
    <property type="entry name" value="TENA_THI-4"/>
    <property type="match status" value="1"/>
</dbReference>
<dbReference type="InterPro" id="IPR004305">
    <property type="entry name" value="Thiaminase-2/PQQC"/>
</dbReference>
<dbReference type="SUPFAM" id="SSF48613">
    <property type="entry name" value="Heme oxygenase-like"/>
    <property type="match status" value="1"/>
</dbReference>
<dbReference type="Proteomes" id="UP000391834">
    <property type="component" value="Unassembled WGS sequence"/>
</dbReference>
<dbReference type="InterPro" id="IPR016084">
    <property type="entry name" value="Haem_Oase-like_multi-hlx"/>
</dbReference>
<dbReference type="PANTHER" id="PTHR43198:SF2">
    <property type="entry name" value="SI:CH1073-67J19.1-RELATED"/>
    <property type="match status" value="1"/>
</dbReference>
<feature type="domain" description="Thiaminase-2/PQQC" evidence="1">
    <location>
        <begin position="19"/>
        <end position="209"/>
    </location>
</feature>
<dbReference type="EMBL" id="BLAX01000001">
    <property type="protein sequence ID" value="GET35211.1"/>
    <property type="molecule type" value="Genomic_DNA"/>
</dbReference>
<proteinExistence type="predicted"/>
<keyword evidence="2" id="KW-0378">Hydrolase</keyword>
<dbReference type="CDD" id="cd19365">
    <property type="entry name" value="TenA_C-like"/>
    <property type="match status" value="1"/>
</dbReference>
<keyword evidence="3" id="KW-1185">Reference proteome</keyword>
<gene>
    <name evidence="2" type="ORF">PbJCM13498_40740</name>
</gene>
<dbReference type="GO" id="GO:0005829">
    <property type="term" value="C:cytosol"/>
    <property type="evidence" value="ECO:0007669"/>
    <property type="project" value="TreeGrafter"/>
</dbReference>
<dbReference type="GO" id="GO:0016787">
    <property type="term" value="F:hydrolase activity"/>
    <property type="evidence" value="ECO:0007669"/>
    <property type="project" value="UniProtKB-KW"/>
</dbReference>
<sequence length="215" mass="24722">MKWNEQAWKASEDVYAAILKLPFLHELMNGTLPKEKFFFYLQQDALYLAEYGKILAGIAARLDRKEWREAFLHFSSDTVAVEQALHQLYLNGTTNRTEPTPSCQLYTGFMYRQLTGASIEEVVASVLPCFLVYKKVGDYIQANQTAGDNPYQSWIDTYGGEDFALAVEQALSIGDELAVRSTEERREGMTRAFIKGCQLEWMFWDSAWRKEAWPV</sequence>
<organism evidence="2 3">
    <name type="scientific">Prolixibacter bellariivorans</name>
    <dbReference type="NCBI Taxonomy" id="314319"/>
    <lineage>
        <taxon>Bacteria</taxon>
        <taxon>Pseudomonadati</taxon>
        <taxon>Bacteroidota</taxon>
        <taxon>Bacteroidia</taxon>
        <taxon>Marinilabiliales</taxon>
        <taxon>Prolixibacteraceae</taxon>
        <taxon>Prolixibacter</taxon>
    </lineage>
</organism>
<evidence type="ECO:0000313" key="2">
    <source>
        <dbReference type="EMBL" id="GET35211.1"/>
    </source>
</evidence>
<dbReference type="RefSeq" id="WP_025866089.1">
    <property type="nucleotide sequence ID" value="NZ_BLAX01000001.1"/>
</dbReference>
<evidence type="ECO:0000313" key="3">
    <source>
        <dbReference type="Proteomes" id="UP000391834"/>
    </source>
</evidence>